<accession>M1A619</accession>
<organism evidence="1 2">
    <name type="scientific">Solanum tuberosum</name>
    <name type="common">Potato</name>
    <dbReference type="NCBI Taxonomy" id="4113"/>
    <lineage>
        <taxon>Eukaryota</taxon>
        <taxon>Viridiplantae</taxon>
        <taxon>Streptophyta</taxon>
        <taxon>Embryophyta</taxon>
        <taxon>Tracheophyta</taxon>
        <taxon>Spermatophyta</taxon>
        <taxon>Magnoliopsida</taxon>
        <taxon>eudicotyledons</taxon>
        <taxon>Gunneridae</taxon>
        <taxon>Pentapetalae</taxon>
        <taxon>asterids</taxon>
        <taxon>lamiids</taxon>
        <taxon>Solanales</taxon>
        <taxon>Solanaceae</taxon>
        <taxon>Solanoideae</taxon>
        <taxon>Solaneae</taxon>
        <taxon>Solanum</taxon>
    </lineage>
</organism>
<dbReference type="HOGENOM" id="CLU_2296643_0_0_1"/>
<dbReference type="Proteomes" id="UP000011115">
    <property type="component" value="Unassembled WGS sequence"/>
</dbReference>
<dbReference type="EnsemblPlants" id="PGSC0003DMT400015449">
    <property type="protein sequence ID" value="PGSC0003DMT400015449"/>
    <property type="gene ID" value="PGSC0003DMG400006031"/>
</dbReference>
<protein>
    <submittedName>
        <fullName evidence="1">Uncharacterized protein</fullName>
    </submittedName>
</protein>
<dbReference type="AlphaFoldDB" id="M1A619"/>
<dbReference type="InParanoid" id="M1A619"/>
<name>M1A619_SOLTU</name>
<proteinExistence type="predicted"/>
<keyword evidence="2" id="KW-1185">Reference proteome</keyword>
<evidence type="ECO:0000313" key="2">
    <source>
        <dbReference type="Proteomes" id="UP000011115"/>
    </source>
</evidence>
<reference evidence="1" key="2">
    <citation type="submission" date="2015-06" db="UniProtKB">
        <authorList>
            <consortium name="EnsemblPlants"/>
        </authorList>
    </citation>
    <scope>IDENTIFICATION</scope>
    <source>
        <strain evidence="1">DM1-3 516 R44</strain>
    </source>
</reference>
<reference evidence="2" key="1">
    <citation type="journal article" date="2011" name="Nature">
        <title>Genome sequence and analysis of the tuber crop potato.</title>
        <authorList>
            <consortium name="The Potato Genome Sequencing Consortium"/>
        </authorList>
    </citation>
    <scope>NUCLEOTIDE SEQUENCE [LARGE SCALE GENOMIC DNA]</scope>
    <source>
        <strain evidence="2">cv. DM1-3 516 R44</strain>
    </source>
</reference>
<dbReference type="Gramene" id="PGSC0003DMT400015449">
    <property type="protein sequence ID" value="PGSC0003DMT400015449"/>
    <property type="gene ID" value="PGSC0003DMG400006031"/>
</dbReference>
<dbReference type="PaxDb" id="4113-PGSC0003DMT400015449"/>
<evidence type="ECO:0000313" key="1">
    <source>
        <dbReference type="EnsemblPlants" id="PGSC0003DMT400015449"/>
    </source>
</evidence>
<sequence>MGGFIIVNSNMSFEPNRKECDQTGRYGGVFKDEKGNLLNEYCYRIESVGCPTESNFEDDVIAGLAALKHGLKKCKKINLKLPRSIVESDDIMLVKWSPCAK</sequence>